<dbReference type="AlphaFoldDB" id="A0A1F7YGA8"/>
<feature type="transmembrane region" description="Helical" evidence="8">
    <location>
        <begin position="229"/>
        <end position="248"/>
    </location>
</feature>
<evidence type="ECO:0000256" key="6">
    <source>
        <dbReference type="ARBA" id="ARBA00022989"/>
    </source>
</evidence>
<gene>
    <name evidence="10" type="ORF">A2627_02225</name>
</gene>
<evidence type="ECO:0000256" key="2">
    <source>
        <dbReference type="ARBA" id="ARBA00022475"/>
    </source>
</evidence>
<dbReference type="PANTHER" id="PTHR33908">
    <property type="entry name" value="MANNOSYLTRANSFERASE YKCB-RELATED"/>
    <property type="match status" value="1"/>
</dbReference>
<evidence type="ECO:0000256" key="4">
    <source>
        <dbReference type="ARBA" id="ARBA00022679"/>
    </source>
</evidence>
<comment type="subcellular location">
    <subcellularLocation>
        <location evidence="1">Cell membrane</location>
        <topology evidence="1">Multi-pass membrane protein</topology>
    </subcellularLocation>
</comment>
<feature type="transmembrane region" description="Helical" evidence="8">
    <location>
        <begin position="301"/>
        <end position="318"/>
    </location>
</feature>
<dbReference type="EMBL" id="MGGI01000018">
    <property type="protein sequence ID" value="OGM25919.1"/>
    <property type="molecule type" value="Genomic_DNA"/>
</dbReference>
<evidence type="ECO:0000313" key="10">
    <source>
        <dbReference type="EMBL" id="OGM25919.1"/>
    </source>
</evidence>
<proteinExistence type="predicted"/>
<feature type="transmembrane region" description="Helical" evidence="8">
    <location>
        <begin position="325"/>
        <end position="344"/>
    </location>
</feature>
<name>A0A1F7YGA8_9BACT</name>
<evidence type="ECO:0000259" key="9">
    <source>
        <dbReference type="Pfam" id="PF13231"/>
    </source>
</evidence>
<feature type="domain" description="Glycosyltransferase RgtA/B/C/D-like" evidence="9">
    <location>
        <begin position="82"/>
        <end position="245"/>
    </location>
</feature>
<evidence type="ECO:0000256" key="5">
    <source>
        <dbReference type="ARBA" id="ARBA00022692"/>
    </source>
</evidence>
<keyword evidence="4" id="KW-0808">Transferase</keyword>
<evidence type="ECO:0000313" key="11">
    <source>
        <dbReference type="Proteomes" id="UP000178851"/>
    </source>
</evidence>
<keyword evidence="2" id="KW-1003">Cell membrane</keyword>
<protein>
    <recommendedName>
        <fullName evidence="9">Glycosyltransferase RgtA/B/C/D-like domain-containing protein</fullName>
    </recommendedName>
</protein>
<accession>A0A1F7YGA8</accession>
<keyword evidence="3" id="KW-0328">Glycosyltransferase</keyword>
<evidence type="ECO:0000256" key="3">
    <source>
        <dbReference type="ARBA" id="ARBA00022676"/>
    </source>
</evidence>
<dbReference type="PANTHER" id="PTHR33908:SF11">
    <property type="entry name" value="MEMBRANE PROTEIN"/>
    <property type="match status" value="1"/>
</dbReference>
<organism evidence="10 11">
    <name type="scientific">Candidatus Woesebacteria bacterium RIFCSPHIGHO2_01_FULL_39_28</name>
    <dbReference type="NCBI Taxonomy" id="1802496"/>
    <lineage>
        <taxon>Bacteria</taxon>
        <taxon>Candidatus Woeseibacteriota</taxon>
    </lineage>
</organism>
<feature type="transmembrane region" description="Helical" evidence="8">
    <location>
        <begin position="101"/>
        <end position="122"/>
    </location>
</feature>
<feature type="transmembrane region" description="Helical" evidence="8">
    <location>
        <begin position="199"/>
        <end position="217"/>
    </location>
</feature>
<evidence type="ECO:0000256" key="1">
    <source>
        <dbReference type="ARBA" id="ARBA00004651"/>
    </source>
</evidence>
<keyword evidence="7 8" id="KW-0472">Membrane</keyword>
<keyword evidence="5 8" id="KW-0812">Transmembrane</keyword>
<evidence type="ECO:0000256" key="8">
    <source>
        <dbReference type="SAM" id="Phobius"/>
    </source>
</evidence>
<feature type="transmembrane region" description="Helical" evidence="8">
    <location>
        <begin position="129"/>
        <end position="148"/>
    </location>
</feature>
<sequence length="514" mass="59540">MAKKLKNSWKLLVKEVRNHRLVYLLLFIILALAFFVRVYRVDQVLGFYYDQGRDALVIWDLWHKGNFFLIGPTTGIAGIFRGPFYYYLIAPLYLLGNGNPVWPSVFLAYLSVLAIVMIYFLGAKIQNRTTGIIAAVLASFSYYIVYTSRWLSNPSPMFLLSMILVWMMFLVLEGKKYAWVMIALISGLSLFHFGSSGEFFYLPAILVFAIWTIRRQGYGGRSGLNNKTVFVSILVFLLTLAPLVIFNFKHGGILHKNVGKFLFTDKSFTTPTWRFISDKLAFYYDVFTNKLFHSQYEKEKIILGMLSFVFVYFLARLSKNDKVKIILLLLISPIIGFIFFQGNFGNVYDYYFTGYYLIFLLLVAVTLGFLWKTNLFGKVLVCYFLFLFLQNNISVVRNMITDKADDEISIAFVNQKKAIDWVFNDAKSTSFNVDVYVPPVIPYAYDYLFLWLGNSKYGRQPSSERVSLLYTLYEADPPHPERLKSWLARQKGIGKIEKEAKFGGITVQRRVRMY</sequence>
<dbReference type="Pfam" id="PF13231">
    <property type="entry name" value="PMT_2"/>
    <property type="match status" value="1"/>
</dbReference>
<dbReference type="Proteomes" id="UP000178851">
    <property type="component" value="Unassembled WGS sequence"/>
</dbReference>
<keyword evidence="6 8" id="KW-1133">Transmembrane helix</keyword>
<reference evidence="10 11" key="1">
    <citation type="journal article" date="2016" name="Nat. Commun.">
        <title>Thousands of microbial genomes shed light on interconnected biogeochemical processes in an aquifer system.</title>
        <authorList>
            <person name="Anantharaman K."/>
            <person name="Brown C.T."/>
            <person name="Hug L.A."/>
            <person name="Sharon I."/>
            <person name="Castelle C.J."/>
            <person name="Probst A.J."/>
            <person name="Thomas B.C."/>
            <person name="Singh A."/>
            <person name="Wilkins M.J."/>
            <person name="Karaoz U."/>
            <person name="Brodie E.L."/>
            <person name="Williams K.H."/>
            <person name="Hubbard S.S."/>
            <person name="Banfield J.F."/>
        </authorList>
    </citation>
    <scope>NUCLEOTIDE SEQUENCE [LARGE SCALE GENOMIC DNA]</scope>
</reference>
<dbReference type="GO" id="GO:0016763">
    <property type="term" value="F:pentosyltransferase activity"/>
    <property type="evidence" value="ECO:0007669"/>
    <property type="project" value="TreeGrafter"/>
</dbReference>
<evidence type="ECO:0000256" key="7">
    <source>
        <dbReference type="ARBA" id="ARBA00023136"/>
    </source>
</evidence>
<dbReference type="InterPro" id="IPR050297">
    <property type="entry name" value="LipidA_mod_glycosyltrf_83"/>
</dbReference>
<feature type="transmembrane region" description="Helical" evidence="8">
    <location>
        <begin position="350"/>
        <end position="370"/>
    </location>
</feature>
<dbReference type="GO" id="GO:0009103">
    <property type="term" value="P:lipopolysaccharide biosynthetic process"/>
    <property type="evidence" value="ECO:0007669"/>
    <property type="project" value="UniProtKB-ARBA"/>
</dbReference>
<dbReference type="InterPro" id="IPR038731">
    <property type="entry name" value="RgtA/B/C-like"/>
</dbReference>
<comment type="caution">
    <text evidence="10">The sequence shown here is derived from an EMBL/GenBank/DDBJ whole genome shotgun (WGS) entry which is preliminary data.</text>
</comment>
<dbReference type="GO" id="GO:0005886">
    <property type="term" value="C:plasma membrane"/>
    <property type="evidence" value="ECO:0007669"/>
    <property type="project" value="UniProtKB-SubCell"/>
</dbReference>
<feature type="transmembrane region" description="Helical" evidence="8">
    <location>
        <begin position="21"/>
        <end position="39"/>
    </location>
</feature>
<feature type="transmembrane region" description="Helical" evidence="8">
    <location>
        <begin position="154"/>
        <end position="172"/>
    </location>
</feature>